<dbReference type="PANTHER" id="PTHR11361:SF99">
    <property type="entry name" value="DNA MISMATCH REPAIR PROTEIN"/>
    <property type="match status" value="1"/>
</dbReference>
<dbReference type="GO" id="GO:0006298">
    <property type="term" value="P:mismatch repair"/>
    <property type="evidence" value="ECO:0007669"/>
    <property type="project" value="InterPro"/>
</dbReference>
<feature type="domain" description="DNA mismatch repair proteins mutS family" evidence="5">
    <location>
        <begin position="430"/>
        <end position="607"/>
    </location>
</feature>
<keyword evidence="4" id="KW-0472">Membrane</keyword>
<feature type="transmembrane region" description="Helical" evidence="4">
    <location>
        <begin position="210"/>
        <end position="230"/>
    </location>
</feature>
<dbReference type="EMBL" id="JABAFA010000059">
    <property type="protein sequence ID" value="NMD99797.1"/>
    <property type="molecule type" value="Genomic_DNA"/>
</dbReference>
<evidence type="ECO:0000313" key="6">
    <source>
        <dbReference type="EMBL" id="NMD99797.1"/>
    </source>
</evidence>
<feature type="transmembrane region" description="Helical" evidence="4">
    <location>
        <begin position="50"/>
        <end position="68"/>
    </location>
</feature>
<dbReference type="AlphaFoldDB" id="A0A848BF31"/>
<gene>
    <name evidence="6" type="ORF">HF878_10095</name>
</gene>
<feature type="transmembrane region" description="Helical" evidence="4">
    <location>
        <begin position="27"/>
        <end position="44"/>
    </location>
</feature>
<keyword evidence="7" id="KW-1185">Reference proteome</keyword>
<evidence type="ECO:0000256" key="4">
    <source>
        <dbReference type="SAM" id="Phobius"/>
    </source>
</evidence>
<dbReference type="InterPro" id="IPR045076">
    <property type="entry name" value="MutS"/>
</dbReference>
<evidence type="ECO:0000256" key="2">
    <source>
        <dbReference type="ARBA" id="ARBA00022840"/>
    </source>
</evidence>
<dbReference type="RefSeq" id="WP_170078006.1">
    <property type="nucleotide sequence ID" value="NZ_JABAFA010000059.1"/>
</dbReference>
<keyword evidence="4" id="KW-1133">Transmembrane helix</keyword>
<protein>
    <submittedName>
        <fullName evidence="6">DNA mismatch repair protein MutS</fullName>
    </submittedName>
</protein>
<sequence>MLKKFYLTAREAALTEKSTCLQRLQRLAVARGAVFLAAVLALAGGYDGSAGLAALGAALLFVFARLVVCHRRTARRLVLLTARLSVLDGVLTRFDGRWRDLAEDGAAYLAAARPQLTDLHVFGPSSLYQYLCRARTRAGRDRLAAALRTETPTGTALALVRARHAAIEELAAHPQTALTLEAYGALLPEGQDVAPLLAALSEAPRRLPRLRLAACVLLPAANLAACAAALLGAVPLLLPGGLIAVSFLLTWLAARRSETALALLMPLVQALGAYERIFLTLERAHVTSPHLVALQRVLREGVGAAGGDAAAPGRSASASLRLLARLAAAVSWRSNFFFSFLANGLFLFDFAAGLLFQRWCRREGAQLAPALAVWHECEVLLSLSTLAAAQAQTVFPTFLEGQAPRLAATALRNPLLPEETAVANDAALTAGTTIITGSNMSGKTTWLRTLGMNTVLAWAGAPVCAAAFSLSPLALYTSIRVDDSLAEGMSTFYAELLRIKEMIEAERTGRPLLLLIDEIFKGTNSADRITGARAALTHLTNAHSITLVSTHDFELCDLEVPGGSVRNAHFEEHYTDEKIAFDYRLRAGRCETTNAVYLLRLVGIVDEEPT</sequence>
<dbReference type="PANTHER" id="PTHR11361">
    <property type="entry name" value="DNA MISMATCH REPAIR PROTEIN MUTS FAMILY MEMBER"/>
    <property type="match status" value="1"/>
</dbReference>
<keyword evidence="4" id="KW-0812">Transmembrane</keyword>
<organism evidence="6 7">
    <name type="scientific">Selenomonas bovis</name>
    <dbReference type="NCBI Taxonomy" id="416586"/>
    <lineage>
        <taxon>Bacteria</taxon>
        <taxon>Bacillati</taxon>
        <taxon>Bacillota</taxon>
        <taxon>Negativicutes</taxon>
        <taxon>Selenomonadales</taxon>
        <taxon>Selenomonadaceae</taxon>
        <taxon>Selenomonas</taxon>
    </lineage>
</organism>
<accession>A0A848BF31</accession>
<dbReference type="CDD" id="cd03283">
    <property type="entry name" value="ABC_MutS-like"/>
    <property type="match status" value="1"/>
</dbReference>
<dbReference type="SMART" id="SM00534">
    <property type="entry name" value="MUTSac"/>
    <property type="match status" value="1"/>
</dbReference>
<dbReference type="GO" id="GO:0030983">
    <property type="term" value="F:mismatched DNA binding"/>
    <property type="evidence" value="ECO:0007669"/>
    <property type="project" value="InterPro"/>
</dbReference>
<feature type="transmembrane region" description="Helical" evidence="4">
    <location>
        <begin position="336"/>
        <end position="356"/>
    </location>
</feature>
<dbReference type="GO" id="GO:0140664">
    <property type="term" value="F:ATP-dependent DNA damage sensor activity"/>
    <property type="evidence" value="ECO:0007669"/>
    <property type="project" value="InterPro"/>
</dbReference>
<keyword evidence="3" id="KW-0238">DNA-binding</keyword>
<evidence type="ECO:0000259" key="5">
    <source>
        <dbReference type="SMART" id="SM00534"/>
    </source>
</evidence>
<name>A0A848BF31_9FIRM</name>
<dbReference type="GO" id="GO:0005524">
    <property type="term" value="F:ATP binding"/>
    <property type="evidence" value="ECO:0007669"/>
    <property type="project" value="UniProtKB-KW"/>
</dbReference>
<dbReference type="Proteomes" id="UP000543804">
    <property type="component" value="Unassembled WGS sequence"/>
</dbReference>
<feature type="transmembrane region" description="Helical" evidence="4">
    <location>
        <begin position="236"/>
        <end position="254"/>
    </location>
</feature>
<keyword evidence="2" id="KW-0067">ATP-binding</keyword>
<dbReference type="InterPro" id="IPR000432">
    <property type="entry name" value="DNA_mismatch_repair_MutS_C"/>
</dbReference>
<evidence type="ECO:0000256" key="3">
    <source>
        <dbReference type="ARBA" id="ARBA00023125"/>
    </source>
</evidence>
<dbReference type="Pfam" id="PF00488">
    <property type="entry name" value="MutS_V"/>
    <property type="match status" value="1"/>
</dbReference>
<proteinExistence type="predicted"/>
<comment type="caution">
    <text evidence="6">The sequence shown here is derived from an EMBL/GenBank/DDBJ whole genome shotgun (WGS) entry which is preliminary data.</text>
</comment>
<dbReference type="Gene3D" id="3.40.50.300">
    <property type="entry name" value="P-loop containing nucleotide triphosphate hydrolases"/>
    <property type="match status" value="1"/>
</dbReference>
<dbReference type="GO" id="GO:0005829">
    <property type="term" value="C:cytosol"/>
    <property type="evidence" value="ECO:0007669"/>
    <property type="project" value="TreeGrafter"/>
</dbReference>
<evidence type="ECO:0000313" key="7">
    <source>
        <dbReference type="Proteomes" id="UP000543804"/>
    </source>
</evidence>
<keyword evidence="1" id="KW-0547">Nucleotide-binding</keyword>
<dbReference type="InterPro" id="IPR027417">
    <property type="entry name" value="P-loop_NTPase"/>
</dbReference>
<evidence type="ECO:0000256" key="1">
    <source>
        <dbReference type="ARBA" id="ARBA00022741"/>
    </source>
</evidence>
<reference evidence="6 7" key="1">
    <citation type="submission" date="2020-04" db="EMBL/GenBank/DDBJ databases">
        <authorList>
            <person name="Hitch T.C.A."/>
            <person name="Wylensek D."/>
            <person name="Clavel T."/>
        </authorList>
    </citation>
    <scope>NUCLEOTIDE SEQUENCE [LARGE SCALE GENOMIC DNA]</scope>
    <source>
        <strain evidence="6 7">PG-130-P53-12</strain>
    </source>
</reference>
<dbReference type="SUPFAM" id="SSF52540">
    <property type="entry name" value="P-loop containing nucleoside triphosphate hydrolases"/>
    <property type="match status" value="1"/>
</dbReference>